<evidence type="ECO:0000313" key="7">
    <source>
        <dbReference type="EMBL" id="SFK11980.1"/>
    </source>
</evidence>
<dbReference type="PANTHER" id="PTHR42786:SF7">
    <property type="entry name" value="TRNA_RRNA METHYLTRANSFERASE SPOU TYPE DOMAIN-CONTAINING PROTEIN"/>
    <property type="match status" value="1"/>
</dbReference>
<dbReference type="InterPro" id="IPR029026">
    <property type="entry name" value="tRNA_m1G_MTases_N"/>
</dbReference>
<dbReference type="GO" id="GO:0005829">
    <property type="term" value="C:cytosol"/>
    <property type="evidence" value="ECO:0007669"/>
    <property type="project" value="TreeGrafter"/>
</dbReference>
<feature type="region of interest" description="Disordered" evidence="5">
    <location>
        <begin position="260"/>
        <end position="287"/>
    </location>
</feature>
<dbReference type="InterPro" id="IPR004384">
    <property type="entry name" value="RNA_MeTrfase_TrmJ/LasT"/>
</dbReference>
<evidence type="ECO:0000256" key="1">
    <source>
        <dbReference type="ARBA" id="ARBA00007228"/>
    </source>
</evidence>
<dbReference type="Gene3D" id="3.40.1280.10">
    <property type="match status" value="1"/>
</dbReference>
<evidence type="ECO:0000259" key="6">
    <source>
        <dbReference type="Pfam" id="PF00588"/>
    </source>
</evidence>
<keyword evidence="4" id="KW-0949">S-adenosyl-L-methionine</keyword>
<reference evidence="7 8" key="1">
    <citation type="submission" date="2016-10" db="EMBL/GenBank/DDBJ databases">
        <authorList>
            <person name="de Groot N.N."/>
        </authorList>
    </citation>
    <scope>NUCLEOTIDE SEQUENCE [LARGE SCALE GENOMIC DNA]</scope>
    <source>
        <strain evidence="7 8">NE2</strain>
    </source>
</reference>
<evidence type="ECO:0000256" key="5">
    <source>
        <dbReference type="SAM" id="MobiDB-lite"/>
    </source>
</evidence>
<dbReference type="EMBL" id="FOSN01000002">
    <property type="protein sequence ID" value="SFK11980.1"/>
    <property type="molecule type" value="Genomic_DNA"/>
</dbReference>
<dbReference type="InterPro" id="IPR001537">
    <property type="entry name" value="SpoU_MeTrfase"/>
</dbReference>
<evidence type="ECO:0000256" key="3">
    <source>
        <dbReference type="ARBA" id="ARBA00022679"/>
    </source>
</evidence>
<dbReference type="GO" id="GO:0008173">
    <property type="term" value="F:RNA methyltransferase activity"/>
    <property type="evidence" value="ECO:0007669"/>
    <property type="project" value="InterPro"/>
</dbReference>
<feature type="domain" description="tRNA/rRNA methyltransferase SpoU type" evidence="6">
    <location>
        <begin position="18"/>
        <end position="171"/>
    </location>
</feature>
<sequence length="287" mass="31493">MNCAGTDHRRRNYEGGPAIILVRPQLAVNIGMCARAMANFGLSDLRLVSPKEGWPRTGALKKGANAAAAGAVHLLEAAKLFDSLEAAIEDVNFVFATTARERGQSKPVLTPEEAMPECARAIASGERHGILFGPERTGLSNDEVALADAIITFPVNPAYASLNLAQAVLLTGYEWMRASSAAQAPFALPERSPRAPRGMVLSFFDYLEGELERTGFFRPPGKQPVMRRNLRNIFHRLEMTEQDVRTLRGMVVRLVEGDRVEGGRRRKAKVSTQPQELESEDKSQPPE</sequence>
<accession>A0A1I3WXA6</accession>
<dbReference type="PANTHER" id="PTHR42786">
    <property type="entry name" value="TRNA/RRNA METHYLTRANSFERASE"/>
    <property type="match status" value="1"/>
</dbReference>
<keyword evidence="3 7" id="KW-0808">Transferase</keyword>
<keyword evidence="2 7" id="KW-0489">Methyltransferase</keyword>
<dbReference type="STRING" id="1612308.SAMN05444581_102208"/>
<gene>
    <name evidence="7" type="ORF">SAMN05444581_102208</name>
</gene>
<evidence type="ECO:0000313" key="8">
    <source>
        <dbReference type="Proteomes" id="UP000198755"/>
    </source>
</evidence>
<dbReference type="PIRSF" id="PIRSF004808">
    <property type="entry name" value="LasT"/>
    <property type="match status" value="1"/>
</dbReference>
<dbReference type="RefSeq" id="WP_091678257.1">
    <property type="nucleotide sequence ID" value="NZ_FOSN01000002.1"/>
</dbReference>
<evidence type="ECO:0000256" key="2">
    <source>
        <dbReference type="ARBA" id="ARBA00022603"/>
    </source>
</evidence>
<dbReference type="InterPro" id="IPR029028">
    <property type="entry name" value="Alpha/beta_knot_MTases"/>
</dbReference>
<dbReference type="GO" id="GO:0003723">
    <property type="term" value="F:RNA binding"/>
    <property type="evidence" value="ECO:0007669"/>
    <property type="project" value="InterPro"/>
</dbReference>
<dbReference type="Gene3D" id="1.10.8.590">
    <property type="match status" value="1"/>
</dbReference>
<evidence type="ECO:0000256" key="4">
    <source>
        <dbReference type="ARBA" id="ARBA00022691"/>
    </source>
</evidence>
<keyword evidence="8" id="KW-1185">Reference proteome</keyword>
<dbReference type="AlphaFoldDB" id="A0A1I3WXA6"/>
<dbReference type="Pfam" id="PF00588">
    <property type="entry name" value="SpoU_methylase"/>
    <property type="match status" value="1"/>
</dbReference>
<dbReference type="Proteomes" id="UP000198755">
    <property type="component" value="Unassembled WGS sequence"/>
</dbReference>
<dbReference type="SUPFAM" id="SSF75217">
    <property type="entry name" value="alpha/beta knot"/>
    <property type="match status" value="1"/>
</dbReference>
<dbReference type="GO" id="GO:0002128">
    <property type="term" value="P:tRNA nucleoside ribose methylation"/>
    <property type="evidence" value="ECO:0007669"/>
    <property type="project" value="TreeGrafter"/>
</dbReference>
<proteinExistence type="inferred from homology"/>
<protein>
    <submittedName>
        <fullName evidence="7">tRNA/rRNA methyltransferase</fullName>
    </submittedName>
</protein>
<comment type="similarity">
    <text evidence="1">Belongs to the class IV-like SAM-binding methyltransferase superfamily. RNA methyltransferase TrmH family.</text>
</comment>
<dbReference type="OrthoDB" id="9806346at2"/>
<name>A0A1I3WXA6_9HYPH</name>
<dbReference type="CDD" id="cd18093">
    <property type="entry name" value="SpoU-like_TrmJ"/>
    <property type="match status" value="1"/>
</dbReference>
<organism evidence="7 8">
    <name type="scientific">Methylocapsa palsarum</name>
    <dbReference type="NCBI Taxonomy" id="1612308"/>
    <lineage>
        <taxon>Bacteria</taxon>
        <taxon>Pseudomonadati</taxon>
        <taxon>Pseudomonadota</taxon>
        <taxon>Alphaproteobacteria</taxon>
        <taxon>Hyphomicrobiales</taxon>
        <taxon>Beijerinckiaceae</taxon>
        <taxon>Methylocapsa</taxon>
    </lineage>
</organism>